<evidence type="ECO:0000259" key="7">
    <source>
        <dbReference type="PROSITE" id="PS50850"/>
    </source>
</evidence>
<evidence type="ECO:0000256" key="1">
    <source>
        <dbReference type="ARBA" id="ARBA00004141"/>
    </source>
</evidence>
<evidence type="ECO:0000313" key="8">
    <source>
        <dbReference type="EMBL" id="CAF5138564.1"/>
    </source>
</evidence>
<dbReference type="GO" id="GO:0016020">
    <property type="term" value="C:membrane"/>
    <property type="evidence" value="ECO:0007669"/>
    <property type="project" value="UniProtKB-SubCell"/>
</dbReference>
<dbReference type="InterPro" id="IPR020846">
    <property type="entry name" value="MFS_dom"/>
</dbReference>
<feature type="non-terminal residue" evidence="8">
    <location>
        <position position="1"/>
    </location>
</feature>
<dbReference type="PANTHER" id="PTHR23511:SF5">
    <property type="entry name" value="MAJOR FACILITATOR-TYPE TRANSPORTER HXNZ-RELATED"/>
    <property type="match status" value="1"/>
</dbReference>
<organism evidence="8 10">
    <name type="scientific">Rotaria magnacalcarata</name>
    <dbReference type="NCBI Taxonomy" id="392030"/>
    <lineage>
        <taxon>Eukaryota</taxon>
        <taxon>Metazoa</taxon>
        <taxon>Spiralia</taxon>
        <taxon>Gnathifera</taxon>
        <taxon>Rotifera</taxon>
        <taxon>Eurotatoria</taxon>
        <taxon>Bdelloidea</taxon>
        <taxon>Philodinida</taxon>
        <taxon>Philodinidae</taxon>
        <taxon>Rotaria</taxon>
    </lineage>
</organism>
<dbReference type="PROSITE" id="PS50850">
    <property type="entry name" value="MFS"/>
    <property type="match status" value="1"/>
</dbReference>
<keyword evidence="4 6" id="KW-1133">Transmembrane helix</keyword>
<evidence type="ECO:0000313" key="10">
    <source>
        <dbReference type="Proteomes" id="UP000681967"/>
    </source>
</evidence>
<dbReference type="Gene3D" id="1.20.1250.20">
    <property type="entry name" value="MFS general substrate transporter like domains"/>
    <property type="match status" value="1"/>
</dbReference>
<evidence type="ECO:0000313" key="9">
    <source>
        <dbReference type="EMBL" id="CAF5211667.1"/>
    </source>
</evidence>
<keyword evidence="2" id="KW-0813">Transport</keyword>
<gene>
    <name evidence="8" type="ORF">BYL167_LOCUS69758</name>
    <name evidence="9" type="ORF">GIL414_LOCUS80014</name>
</gene>
<dbReference type="Proteomes" id="UP000681967">
    <property type="component" value="Unassembled WGS sequence"/>
</dbReference>
<evidence type="ECO:0000256" key="4">
    <source>
        <dbReference type="ARBA" id="ARBA00022989"/>
    </source>
</evidence>
<feature type="transmembrane region" description="Helical" evidence="6">
    <location>
        <begin position="70"/>
        <end position="91"/>
    </location>
</feature>
<keyword evidence="5 6" id="KW-0472">Membrane</keyword>
<dbReference type="PANTHER" id="PTHR23511">
    <property type="entry name" value="SYNAPTIC VESICLE GLYCOPROTEIN 2"/>
    <property type="match status" value="1"/>
</dbReference>
<protein>
    <recommendedName>
        <fullName evidence="7">Major facilitator superfamily (MFS) profile domain-containing protein</fullName>
    </recommendedName>
</protein>
<evidence type="ECO:0000256" key="2">
    <source>
        <dbReference type="ARBA" id="ARBA00022448"/>
    </source>
</evidence>
<comment type="caution">
    <text evidence="8">The sequence shown here is derived from an EMBL/GenBank/DDBJ whole genome shotgun (WGS) entry which is preliminary data.</text>
</comment>
<dbReference type="SUPFAM" id="SSF103473">
    <property type="entry name" value="MFS general substrate transporter"/>
    <property type="match status" value="1"/>
</dbReference>
<feature type="transmembrane region" description="Helical" evidence="6">
    <location>
        <begin position="33"/>
        <end position="58"/>
    </location>
</feature>
<reference evidence="8" key="1">
    <citation type="submission" date="2021-02" db="EMBL/GenBank/DDBJ databases">
        <authorList>
            <person name="Nowell W R."/>
        </authorList>
    </citation>
    <scope>NUCLEOTIDE SEQUENCE</scope>
</reference>
<dbReference type="InterPro" id="IPR036259">
    <property type="entry name" value="MFS_trans_sf"/>
</dbReference>
<accession>A0A8S3FX29</accession>
<evidence type="ECO:0000256" key="3">
    <source>
        <dbReference type="ARBA" id="ARBA00022692"/>
    </source>
</evidence>
<sequence>IMKIGNKQTDKSITYTLEECINHIGLGRFQWRLISILGFCSMADAVEMMLLAILGPALTCYWSDVTEIQIASLTTGVFAGMMCGAFLFGILADKYGRRRIIFLSAILNTIFGLLTATAPNYYWMLLARTLVGFALSGAAQGSTLMLEYLPSSTRATIIIVIELFWSL</sequence>
<dbReference type="InterPro" id="IPR011701">
    <property type="entry name" value="MFS"/>
</dbReference>
<proteinExistence type="predicted"/>
<comment type="subcellular location">
    <subcellularLocation>
        <location evidence="1">Membrane</location>
        <topology evidence="1">Multi-pass membrane protein</topology>
    </subcellularLocation>
</comment>
<name>A0A8S3FX29_9BILA</name>
<feature type="non-terminal residue" evidence="8">
    <location>
        <position position="167"/>
    </location>
</feature>
<evidence type="ECO:0000256" key="6">
    <source>
        <dbReference type="SAM" id="Phobius"/>
    </source>
</evidence>
<dbReference type="GO" id="GO:0022857">
    <property type="term" value="F:transmembrane transporter activity"/>
    <property type="evidence" value="ECO:0007669"/>
    <property type="project" value="InterPro"/>
</dbReference>
<dbReference type="EMBL" id="CAJOBH010251103">
    <property type="protein sequence ID" value="CAF5138564.1"/>
    <property type="molecule type" value="Genomic_DNA"/>
</dbReference>
<feature type="domain" description="Major facilitator superfamily (MFS) profile" evidence="7">
    <location>
        <begin position="33"/>
        <end position="167"/>
    </location>
</feature>
<dbReference type="Pfam" id="PF07690">
    <property type="entry name" value="MFS_1"/>
    <property type="match status" value="1"/>
</dbReference>
<keyword evidence="3 6" id="KW-0812">Transmembrane</keyword>
<dbReference type="EMBL" id="CAJOBJ010353829">
    <property type="protein sequence ID" value="CAF5211667.1"/>
    <property type="molecule type" value="Genomic_DNA"/>
</dbReference>
<dbReference type="Proteomes" id="UP000681720">
    <property type="component" value="Unassembled WGS sequence"/>
</dbReference>
<feature type="transmembrane region" description="Helical" evidence="6">
    <location>
        <begin position="100"/>
        <end position="123"/>
    </location>
</feature>
<dbReference type="AlphaFoldDB" id="A0A8S3FX29"/>
<evidence type="ECO:0000256" key="5">
    <source>
        <dbReference type="ARBA" id="ARBA00023136"/>
    </source>
</evidence>